<evidence type="ECO:0000313" key="2">
    <source>
        <dbReference type="Proteomes" id="UP001305702"/>
    </source>
</evidence>
<dbReference type="EMBL" id="CP130318">
    <property type="protein sequence ID" value="WNQ11339.1"/>
    <property type="molecule type" value="Genomic_DNA"/>
</dbReference>
<protein>
    <submittedName>
        <fullName evidence="1">Uncharacterized protein</fullName>
    </submittedName>
</protein>
<name>A0AA96RHP3_9BACL</name>
<dbReference type="RefSeq" id="WP_315605115.1">
    <property type="nucleotide sequence ID" value="NZ_CP130318.1"/>
</dbReference>
<proteinExistence type="predicted"/>
<reference evidence="1 2" key="1">
    <citation type="submission" date="2022-02" db="EMBL/GenBank/DDBJ databases">
        <title>Paenibacillus sp. MBLB1776 Whole Genome Shotgun Sequencing.</title>
        <authorList>
            <person name="Hwang C.Y."/>
            <person name="Cho E.-S."/>
            <person name="Seo M.-J."/>
        </authorList>
    </citation>
    <scope>NUCLEOTIDE SEQUENCE [LARGE SCALE GENOMIC DNA]</scope>
    <source>
        <strain evidence="1 2">MBLB1776</strain>
    </source>
</reference>
<organism evidence="1 2">
    <name type="scientific">Paenibacillus aurantius</name>
    <dbReference type="NCBI Taxonomy" id="2918900"/>
    <lineage>
        <taxon>Bacteria</taxon>
        <taxon>Bacillati</taxon>
        <taxon>Bacillota</taxon>
        <taxon>Bacilli</taxon>
        <taxon>Bacillales</taxon>
        <taxon>Paenibacillaceae</taxon>
        <taxon>Paenibacillus</taxon>
    </lineage>
</organism>
<gene>
    <name evidence="1" type="ORF">MJA45_27705</name>
</gene>
<evidence type="ECO:0000313" key="1">
    <source>
        <dbReference type="EMBL" id="WNQ11339.1"/>
    </source>
</evidence>
<dbReference type="AlphaFoldDB" id="A0AA96RHP3"/>
<keyword evidence="2" id="KW-1185">Reference proteome</keyword>
<accession>A0AA96RHP3</accession>
<dbReference type="KEGG" id="paun:MJA45_27705"/>
<sequence length="50" mass="5594">MAVKPFLFTEKEKILPVVQGEPAFPSSIEKENGTLFFLHASCWPTPIFAV</sequence>
<dbReference type="Proteomes" id="UP001305702">
    <property type="component" value="Chromosome"/>
</dbReference>